<evidence type="ECO:0000313" key="2">
    <source>
        <dbReference type="Proteomes" id="UP000076858"/>
    </source>
</evidence>
<dbReference type="AlphaFoldDB" id="A0A164PC91"/>
<sequence>MHNVSFKTSEGPREKAPNRFLPCLEAVNVGKKHLKKKRRKKKVIGSLLRSEHGGTNKKERTKKKWGKIVYDSGLPCVRRCNREKVYFIFRSSVFRADLQLHTQQVRCSSSSISDNGVIGYRVRIQYTQIIMIEVSLERTYPAEIVTEERNKRMLPSTGIS</sequence>
<gene>
    <name evidence="1" type="ORF">APZ42_029755</name>
</gene>
<dbReference type="Proteomes" id="UP000076858">
    <property type="component" value="Unassembled WGS sequence"/>
</dbReference>
<dbReference type="EMBL" id="LRGB01002644">
    <property type="protein sequence ID" value="KZS06698.1"/>
    <property type="molecule type" value="Genomic_DNA"/>
</dbReference>
<comment type="caution">
    <text evidence="1">The sequence shown here is derived from an EMBL/GenBank/DDBJ whole genome shotgun (WGS) entry which is preliminary data.</text>
</comment>
<accession>A0A164PC91</accession>
<keyword evidence="2" id="KW-1185">Reference proteome</keyword>
<proteinExistence type="predicted"/>
<protein>
    <submittedName>
        <fullName evidence="1">Uncharacterized protein</fullName>
    </submittedName>
</protein>
<organism evidence="1 2">
    <name type="scientific">Daphnia magna</name>
    <dbReference type="NCBI Taxonomy" id="35525"/>
    <lineage>
        <taxon>Eukaryota</taxon>
        <taxon>Metazoa</taxon>
        <taxon>Ecdysozoa</taxon>
        <taxon>Arthropoda</taxon>
        <taxon>Crustacea</taxon>
        <taxon>Branchiopoda</taxon>
        <taxon>Diplostraca</taxon>
        <taxon>Cladocera</taxon>
        <taxon>Anomopoda</taxon>
        <taxon>Daphniidae</taxon>
        <taxon>Daphnia</taxon>
    </lineage>
</organism>
<reference evidence="1 2" key="1">
    <citation type="submission" date="2016-03" db="EMBL/GenBank/DDBJ databases">
        <title>EvidentialGene: Evidence-directed Construction of Genes on Genomes.</title>
        <authorList>
            <person name="Gilbert D.G."/>
            <person name="Choi J.-H."/>
            <person name="Mockaitis K."/>
            <person name="Colbourne J."/>
            <person name="Pfrender M."/>
        </authorList>
    </citation>
    <scope>NUCLEOTIDE SEQUENCE [LARGE SCALE GENOMIC DNA]</scope>
    <source>
        <strain evidence="1 2">Xinb3</strain>
        <tissue evidence="1">Complete organism</tissue>
    </source>
</reference>
<name>A0A164PC91_9CRUS</name>
<evidence type="ECO:0000313" key="1">
    <source>
        <dbReference type="EMBL" id="KZS06698.1"/>
    </source>
</evidence>